<dbReference type="EMBL" id="RPFW01000002">
    <property type="protein sequence ID" value="TVZ04843.1"/>
    <property type="molecule type" value="Genomic_DNA"/>
</dbReference>
<dbReference type="GO" id="GO:0006431">
    <property type="term" value="P:methionyl-tRNA aminoacylation"/>
    <property type="evidence" value="ECO:0007669"/>
    <property type="project" value="InterPro"/>
</dbReference>
<dbReference type="RefSeq" id="WP_145852550.1">
    <property type="nucleotide sequence ID" value="NZ_RPFW01000002.1"/>
</dbReference>
<dbReference type="SUPFAM" id="SSF52374">
    <property type="entry name" value="Nucleotidylyl transferase"/>
    <property type="match status" value="1"/>
</dbReference>
<dbReference type="Pfam" id="PF09334">
    <property type="entry name" value="tRNA-synt_1g"/>
    <property type="match status" value="1"/>
</dbReference>
<feature type="domain" description="Methionyl/Leucyl tRNA synthetase" evidence="12">
    <location>
        <begin position="139"/>
        <end position="364"/>
    </location>
</feature>
<keyword evidence="5 10" id="KW-0547">Nucleotide-binding</keyword>
<gene>
    <name evidence="14" type="ORF">EAS64_09365</name>
</gene>
<dbReference type="CDD" id="cd07957">
    <property type="entry name" value="Anticodon_Ia_Met"/>
    <property type="match status" value="1"/>
</dbReference>
<dbReference type="OrthoDB" id="9810191at2"/>
<dbReference type="Gene3D" id="3.40.50.620">
    <property type="entry name" value="HUPs"/>
    <property type="match status" value="1"/>
</dbReference>
<evidence type="ECO:0000256" key="8">
    <source>
        <dbReference type="ARBA" id="ARBA00023146"/>
    </source>
</evidence>
<dbReference type="InterPro" id="IPR041872">
    <property type="entry name" value="Anticodon_Met"/>
</dbReference>
<evidence type="ECO:0000256" key="2">
    <source>
        <dbReference type="ARBA" id="ARBA00012838"/>
    </source>
</evidence>
<reference evidence="14 15" key="1">
    <citation type="submission" date="2018-11" db="EMBL/GenBank/DDBJ databases">
        <title>Trebonia kvetii gen.nov., sp.nov., a novel acidophilic actinobacterium, and proposal of the new actinobacterial family Treboniaceae fam. nov.</title>
        <authorList>
            <person name="Rapoport D."/>
            <person name="Sagova-Mareckova M."/>
            <person name="Sedlacek I."/>
            <person name="Provaznik J."/>
            <person name="Kralova S."/>
            <person name="Pavlinic D."/>
            <person name="Benes V."/>
            <person name="Kopecky J."/>
        </authorList>
    </citation>
    <scope>NUCLEOTIDE SEQUENCE [LARGE SCALE GENOMIC DNA]</scope>
    <source>
        <strain evidence="14 15">15Tr583</strain>
    </source>
</reference>
<dbReference type="InterPro" id="IPR014729">
    <property type="entry name" value="Rossmann-like_a/b/a_fold"/>
</dbReference>
<keyword evidence="4 10" id="KW-0436">Ligase</keyword>
<evidence type="ECO:0000259" key="12">
    <source>
        <dbReference type="Pfam" id="PF09334"/>
    </source>
</evidence>
<dbReference type="GO" id="GO:0005524">
    <property type="term" value="F:ATP binding"/>
    <property type="evidence" value="ECO:0007669"/>
    <property type="project" value="UniProtKB-KW"/>
</dbReference>
<name>A0A6P2C5R0_9ACTN</name>
<evidence type="ECO:0000256" key="7">
    <source>
        <dbReference type="ARBA" id="ARBA00022917"/>
    </source>
</evidence>
<evidence type="ECO:0000259" key="13">
    <source>
        <dbReference type="Pfam" id="PF19303"/>
    </source>
</evidence>
<dbReference type="Proteomes" id="UP000460272">
    <property type="component" value="Unassembled WGS sequence"/>
</dbReference>
<evidence type="ECO:0000256" key="3">
    <source>
        <dbReference type="ARBA" id="ARBA00018753"/>
    </source>
</evidence>
<dbReference type="AlphaFoldDB" id="A0A6P2C5R0"/>
<accession>A0A6P2C5R0</accession>
<dbReference type="EC" id="6.1.1.10" evidence="2"/>
<evidence type="ECO:0000313" key="15">
    <source>
        <dbReference type="Proteomes" id="UP000460272"/>
    </source>
</evidence>
<dbReference type="GO" id="GO:0004825">
    <property type="term" value="F:methionine-tRNA ligase activity"/>
    <property type="evidence" value="ECO:0007669"/>
    <property type="project" value="UniProtKB-EC"/>
</dbReference>
<evidence type="ECO:0000256" key="10">
    <source>
        <dbReference type="RuleBase" id="RU363039"/>
    </source>
</evidence>
<evidence type="ECO:0000256" key="11">
    <source>
        <dbReference type="SAM" id="MobiDB-lite"/>
    </source>
</evidence>
<dbReference type="Gene3D" id="1.10.730.10">
    <property type="entry name" value="Isoleucyl-tRNA Synthetase, Domain 1"/>
    <property type="match status" value="1"/>
</dbReference>
<dbReference type="PANTHER" id="PTHR43326:SF1">
    <property type="entry name" value="METHIONINE--TRNA LIGASE, MITOCHONDRIAL"/>
    <property type="match status" value="1"/>
</dbReference>
<keyword evidence="6 10" id="KW-0067">ATP-binding</keyword>
<sequence>MTTVYITTTIPYVNARPHLGFALELVQADVLARHHRGAGRQVRFQSGTDDNSLKNVLAAQAAGIGVQEFVDANAATFTGLAAPLRLSVDDVIRTSSDPRHAAGVERLWRACAASGDLYRRSYEGLYCIGCEQFYTAAELAGGRCPDHGTVPDLVSEENWFFRLSRYAGQLRGLIADGTIRIEPAERRNEVLALIDAGLQDFSVSRSTERARGWGIPVPGDPAQVIYVWWDALGNYLTALDYADDGENFGRWWTGASRRVHLLGKGVLRFHAVYWPGMLLSAGEALPTDIVIHGYLTEHGRKISKSSGATVDPYDLVARFGTDPVRWWLLREVPRGGDADFTIDRLVSRANDELANGFGNLVSRVVALIHRYCGGQVPAGSASGSGSAWASGSGSGSGSVSVPGDSPLARAVADAAASIAEALEVFDFRRATEAVWQIADQANRYVNRARPWELARTGASTELDAVLSALLSACQAIGNYLAPFLPDTAARISRQCTPDEDGLLPPPAPILPRITPPIAASGPPPGASRRNVRPSQ</sequence>
<keyword evidence="8 10" id="KW-0030">Aminoacyl-tRNA synthetase</keyword>
<keyword evidence="7 10" id="KW-0648">Protein biosynthesis</keyword>
<feature type="compositionally biased region" description="Low complexity" evidence="11">
    <location>
        <begin position="510"/>
        <end position="520"/>
    </location>
</feature>
<dbReference type="Pfam" id="PF19303">
    <property type="entry name" value="Anticodon_3"/>
    <property type="match status" value="1"/>
</dbReference>
<comment type="caution">
    <text evidence="14">The sequence shown here is derived from an EMBL/GenBank/DDBJ whole genome shotgun (WGS) entry which is preliminary data.</text>
</comment>
<dbReference type="SUPFAM" id="SSF47323">
    <property type="entry name" value="Anticodon-binding domain of a subclass of class I aminoacyl-tRNA synthetases"/>
    <property type="match status" value="1"/>
</dbReference>
<dbReference type="InterPro" id="IPR033911">
    <property type="entry name" value="MetRS_core"/>
</dbReference>
<proteinExistence type="inferred from homology"/>
<keyword evidence="15" id="KW-1185">Reference proteome</keyword>
<dbReference type="InterPro" id="IPR015413">
    <property type="entry name" value="Methionyl/Leucyl_tRNA_Synth"/>
</dbReference>
<comment type="similarity">
    <text evidence="10">Belongs to the class-I aminoacyl-tRNA synthetase family.</text>
</comment>
<evidence type="ECO:0000313" key="14">
    <source>
        <dbReference type="EMBL" id="TVZ04843.1"/>
    </source>
</evidence>
<dbReference type="PANTHER" id="PTHR43326">
    <property type="entry name" value="METHIONYL-TRNA SYNTHETASE"/>
    <property type="match status" value="1"/>
</dbReference>
<dbReference type="Gene3D" id="2.170.220.10">
    <property type="match status" value="1"/>
</dbReference>
<dbReference type="InterPro" id="IPR023457">
    <property type="entry name" value="Met-tRNA_synth_2"/>
</dbReference>
<dbReference type="NCBIfam" id="TIGR00398">
    <property type="entry name" value="metG"/>
    <property type="match status" value="1"/>
</dbReference>
<comment type="function">
    <text evidence="1">Is required not only for elongation of protein synthesis but also for the initiation of all mRNA translation through initiator tRNA(fMet) aminoacylation.</text>
</comment>
<evidence type="ECO:0000256" key="1">
    <source>
        <dbReference type="ARBA" id="ARBA00003314"/>
    </source>
</evidence>
<organism evidence="14 15">
    <name type="scientific">Trebonia kvetii</name>
    <dbReference type="NCBI Taxonomy" id="2480626"/>
    <lineage>
        <taxon>Bacteria</taxon>
        <taxon>Bacillati</taxon>
        <taxon>Actinomycetota</taxon>
        <taxon>Actinomycetes</taxon>
        <taxon>Streptosporangiales</taxon>
        <taxon>Treboniaceae</taxon>
        <taxon>Trebonia</taxon>
    </lineage>
</organism>
<evidence type="ECO:0000256" key="9">
    <source>
        <dbReference type="ARBA" id="ARBA00030904"/>
    </source>
</evidence>
<evidence type="ECO:0000256" key="5">
    <source>
        <dbReference type="ARBA" id="ARBA00022741"/>
    </source>
</evidence>
<dbReference type="InterPro" id="IPR009080">
    <property type="entry name" value="tRNAsynth_Ia_anticodon-bd"/>
</dbReference>
<feature type="region of interest" description="Disordered" evidence="11">
    <location>
        <begin position="496"/>
        <end position="535"/>
    </location>
</feature>
<dbReference type="CDD" id="cd00814">
    <property type="entry name" value="MetRS_core"/>
    <property type="match status" value="1"/>
</dbReference>
<feature type="domain" description="Methionyl-tRNA synthetase anticodon-binding" evidence="13">
    <location>
        <begin position="404"/>
        <end position="496"/>
    </location>
</feature>
<dbReference type="InterPro" id="IPR014758">
    <property type="entry name" value="Met-tRNA_synth"/>
</dbReference>
<evidence type="ECO:0000256" key="6">
    <source>
        <dbReference type="ARBA" id="ARBA00022840"/>
    </source>
</evidence>
<protein>
    <recommendedName>
        <fullName evidence="3">Methionine--tRNA ligase</fullName>
        <ecNumber evidence="2">6.1.1.10</ecNumber>
    </recommendedName>
    <alternativeName>
        <fullName evidence="9">Methionyl-tRNA synthetase</fullName>
    </alternativeName>
</protein>
<evidence type="ECO:0000256" key="4">
    <source>
        <dbReference type="ARBA" id="ARBA00022598"/>
    </source>
</evidence>
<dbReference type="PRINTS" id="PR01041">
    <property type="entry name" value="TRNASYNTHMET"/>
</dbReference>